<accession>A0AC61NCF3</accession>
<evidence type="ECO:0000313" key="2">
    <source>
        <dbReference type="Proteomes" id="UP000826212"/>
    </source>
</evidence>
<dbReference type="Proteomes" id="UP000826212">
    <property type="component" value="Chromosome"/>
</dbReference>
<sequence>MNRVLMLFVCILLCVQSSWAQSHSIKGTVKSAEDSSPIPGASVVVKGTTIGTVTDIDGKFQLKVPQSSKTIRISYIGMEEQEVTIGNKMEFVIQLKNSQVNLDDVMVVAYGTAKKESFTGSASVVSAKKLETRPLTSVSQALEGSTTGVQVTTATGQPGAAPTIRIRGFGSLNGDANPLYVLDGVPYNGSLSDINPDDIASMTILKDASSSALYGSRAANGVILVTTKKGKTGSKTSVNVKALYGMVSRGIPQYDKVKAKQYYELSTESFKNSLIKGGATPEDALSSAVAGIYSQLKYNPFNVANDKIMMPDGTINPDASVVAPDLDWFEPLEQTGKRQSYTASVSSSNDKVSNYLSLGYLDEEGYVINTGYKRFNSRLSTDYNVNNWLKISNNLSFTMSESKFSVGTGDSSYNNPFNFSRRMGPIYPVYIVEPQTGKYILDEYGNKQYDIGEGYADYGINARPSGANNGRHVIAEMKYNNEQSKVNTVSDRFMASVQLVDGLTLSTNVGIDVRNYRNKSFENTIVGDGAPSGRFTDYRYITTTITSNQLLQYKKEFDSGHSIDILVGHESYMYDNEIIRSMKKQVIAQGIYELAQFVTPTDVEGYANQKRIESYLGRLEYNYQNRYYLSASYRRDGSSVFDKKNRWGGFFSVGGSWRIKEEAFLQEVDWITNLKLRASIGEVGNDRLGYYASQALYGTNPNGTNPGLIWTSIGNQALKWEVNTSYDFALEFEVFEGLLSGSVEYYKKDSKDLLYSMPLAPSQGFTSQSRNIASLSNSGIEIGLNTKLLNKRNIKWDLDLQVSTIKNEITEIPDPFVTGSKRWDVGHSIYDFFLYDYYGVDPDNGDALFYKYKENENGNTSREYNEDGSPVLVSNYQDAGKGYIGESSIPDFYGSIGTNIQVKNFTLSALATYSIGGKILDYNYASLMNSQDLGSAMHVDQADAWRKEGDITDIPRLEKDNSILAPSTSSRWLTDASYLALKNVTLSYTFNPELLKTTGISRLRLYASGENLFLWSKRTGMDPQQSFSGTTSNKFIPSKIISFGLDVSF</sequence>
<keyword evidence="2" id="KW-1185">Reference proteome</keyword>
<proteinExistence type="predicted"/>
<organism evidence="1 2">
    <name type="scientific">Halosquirtibacter laminarini</name>
    <dbReference type="NCBI Taxonomy" id="3374600"/>
    <lineage>
        <taxon>Bacteria</taxon>
        <taxon>Pseudomonadati</taxon>
        <taxon>Bacteroidota</taxon>
        <taxon>Bacteroidia</taxon>
        <taxon>Marinilabiliales</taxon>
        <taxon>Prolixibacteraceae</taxon>
        <taxon>Halosquirtibacter</taxon>
    </lineage>
</organism>
<reference evidence="1" key="1">
    <citation type="submission" date="2021-08" db="EMBL/GenBank/DDBJ databases">
        <title>Novel anaerobic bacterium isolated from sea squirt in East Sea, Republic of Korea.</title>
        <authorList>
            <person name="Nguyen T.H."/>
            <person name="Li Z."/>
            <person name="Lee Y.-J."/>
            <person name="Ko J."/>
            <person name="Kim S.-G."/>
        </authorList>
    </citation>
    <scope>NUCLEOTIDE SEQUENCE</scope>
    <source>
        <strain evidence="1">KCTC 25031</strain>
    </source>
</reference>
<name>A0AC61NCF3_9BACT</name>
<protein>
    <submittedName>
        <fullName evidence="1">TonB-dependent receptor</fullName>
    </submittedName>
</protein>
<evidence type="ECO:0000313" key="1">
    <source>
        <dbReference type="EMBL" id="QZE13213.1"/>
    </source>
</evidence>
<gene>
    <name evidence="1" type="ORF">K4L44_11515</name>
</gene>
<dbReference type="EMBL" id="CP081303">
    <property type="protein sequence ID" value="QZE13213.1"/>
    <property type="molecule type" value="Genomic_DNA"/>
</dbReference>
<keyword evidence="1" id="KW-0675">Receptor</keyword>